<evidence type="ECO:0000313" key="2">
    <source>
        <dbReference type="EMBL" id="NGL83720.1"/>
    </source>
</evidence>
<dbReference type="PANTHER" id="PTHR48094">
    <property type="entry name" value="PROTEIN/NUCLEIC ACID DEGLYCASE DJ-1-RELATED"/>
    <property type="match status" value="1"/>
</dbReference>
<reference evidence="2 3" key="1">
    <citation type="submission" date="2020-02" db="EMBL/GenBank/DDBJ databases">
        <title>M-like protein SrM is not crucial to the virulence of a novel isolate of Streptococcus equi subsp. ruminatorum from Macaca mulatta.</title>
        <authorList>
            <person name="Guo G."/>
            <person name="Cheng L."/>
            <person name="Zhang W."/>
        </authorList>
    </citation>
    <scope>NUCLEOTIDE SEQUENCE [LARGE SCALE GENOMIC DNA]</scope>
    <source>
        <strain evidence="2 3">FJ1804</strain>
    </source>
</reference>
<comment type="caution">
    <text evidence="2">The sequence shown here is derived from an EMBL/GenBank/DDBJ whole genome shotgun (WGS) entry which is preliminary data.</text>
</comment>
<keyword evidence="2" id="KW-0315">Glutamine amidotransferase</keyword>
<dbReference type="InterPro" id="IPR029062">
    <property type="entry name" value="Class_I_gatase-like"/>
</dbReference>
<dbReference type="InterPro" id="IPR050325">
    <property type="entry name" value="Prot/Nucl_acid_deglycase"/>
</dbReference>
<organism evidence="2 3">
    <name type="scientific">Streptococcus equi subsp. ruminatorum</name>
    <dbReference type="NCBI Taxonomy" id="254358"/>
    <lineage>
        <taxon>Bacteria</taxon>
        <taxon>Bacillati</taxon>
        <taxon>Bacillota</taxon>
        <taxon>Bacilli</taxon>
        <taxon>Lactobacillales</taxon>
        <taxon>Streptococcaceae</taxon>
        <taxon>Streptococcus</taxon>
    </lineage>
</organism>
<name>A0A6M1KMG3_9STRE</name>
<accession>A0A6M1KMG3</accession>
<dbReference type="PANTHER" id="PTHR48094:SF19">
    <property type="entry name" value="DJ-1_PFPI DOMAIN-CONTAINING PROTEIN"/>
    <property type="match status" value="1"/>
</dbReference>
<dbReference type="GO" id="GO:0005737">
    <property type="term" value="C:cytoplasm"/>
    <property type="evidence" value="ECO:0007669"/>
    <property type="project" value="TreeGrafter"/>
</dbReference>
<evidence type="ECO:0000259" key="1">
    <source>
        <dbReference type="Pfam" id="PF01965"/>
    </source>
</evidence>
<dbReference type="Gene3D" id="3.40.50.880">
    <property type="match status" value="1"/>
</dbReference>
<dbReference type="AlphaFoldDB" id="A0A6M1KMG3"/>
<dbReference type="EMBL" id="JAAKFZ010000005">
    <property type="protein sequence ID" value="NGL83720.1"/>
    <property type="molecule type" value="Genomic_DNA"/>
</dbReference>
<dbReference type="SUPFAM" id="SSF52317">
    <property type="entry name" value="Class I glutamine amidotransferase-like"/>
    <property type="match status" value="1"/>
</dbReference>
<keyword evidence="2" id="KW-0808">Transferase</keyword>
<feature type="domain" description="DJ-1/PfpI" evidence="1">
    <location>
        <begin position="5"/>
        <end position="164"/>
    </location>
</feature>
<sequence length="208" mass="23317">MKKYIYMYVLDTMADWENGYFLQGLTLQKMAGALKYELQTVSVSKRAIKTAGGITIVPDITLEEIDETQAGALLLIGGDTWQEKSNQPILEVANSFLEKNILVAAICGATLGLANNGILNSYYHTSNALFFLQGSDKYQGEKYYKDTLAVMDKNLITASSAGSLLWARYIFENLKLYSHQTIEAWYKYFSSGKVECFGELMNSFNIDI</sequence>
<protein>
    <submittedName>
        <fullName evidence="2">Glutamine amidotransferase</fullName>
    </submittedName>
</protein>
<dbReference type="Proteomes" id="UP000479499">
    <property type="component" value="Unassembled WGS sequence"/>
</dbReference>
<proteinExistence type="predicted"/>
<dbReference type="GO" id="GO:0016740">
    <property type="term" value="F:transferase activity"/>
    <property type="evidence" value="ECO:0007669"/>
    <property type="project" value="UniProtKB-KW"/>
</dbReference>
<dbReference type="InterPro" id="IPR002818">
    <property type="entry name" value="DJ-1/PfpI"/>
</dbReference>
<dbReference type="Pfam" id="PF01965">
    <property type="entry name" value="DJ-1_PfpI"/>
    <property type="match status" value="1"/>
</dbReference>
<dbReference type="RefSeq" id="WP_164335461.1">
    <property type="nucleotide sequence ID" value="NZ_JAAKFZ010000005.1"/>
</dbReference>
<gene>
    <name evidence="2" type="ORF">G5B50_02900</name>
</gene>
<evidence type="ECO:0000313" key="3">
    <source>
        <dbReference type="Proteomes" id="UP000479499"/>
    </source>
</evidence>